<dbReference type="SUPFAM" id="SSF103473">
    <property type="entry name" value="MFS general substrate transporter"/>
    <property type="match status" value="1"/>
</dbReference>
<reference evidence="8 9" key="1">
    <citation type="submission" date="2020-06" db="EMBL/GenBank/DDBJ databases">
        <authorList>
            <person name="Li R."/>
            <person name="Bekaert M."/>
        </authorList>
    </citation>
    <scope>NUCLEOTIDE SEQUENCE [LARGE SCALE GENOMIC DNA]</scope>
    <source>
        <strain evidence="9">wild</strain>
    </source>
</reference>
<dbReference type="Proteomes" id="UP000507470">
    <property type="component" value="Unassembled WGS sequence"/>
</dbReference>
<feature type="transmembrane region" description="Helical" evidence="7">
    <location>
        <begin position="446"/>
        <end position="467"/>
    </location>
</feature>
<accession>A0A6J8ATP3</accession>
<evidence type="ECO:0000256" key="2">
    <source>
        <dbReference type="ARBA" id="ARBA00005982"/>
    </source>
</evidence>
<keyword evidence="4" id="KW-0571">Peptide transport</keyword>
<comment type="subcellular location">
    <subcellularLocation>
        <location evidence="1">Membrane</location>
        <topology evidence="1">Multi-pass membrane protein</topology>
    </subcellularLocation>
</comment>
<keyword evidence="4" id="KW-0653">Protein transport</keyword>
<sequence length="530" mass="59137">MEETDPLLHSNSIQYESTSQRSDQNDTSRTDPDRIAVVCILLTVMCERLAYYSVVANLILYCTSSLGISSSTATEINLVFTGSVFLVPAFGGYIADVYIGKYRTILRSGFIYILGLILLFASAINYKSWFGYKPGISQNPKIALFISSLVFITIGSGGIKSNIGPLGAQQVECLGTLAVQSFFIWFYWSINLGAVIAHVAVAYVQQNLERFDYGYLIPLVVMIIGQIIFWISKNRYRTALGEGSPFKEIIGICWAGRCKGFDQAERRNHGKKYTKESVNRVRAFCKILPVFGLVIVYFGTYAQTSSTFFLQSERLDISIWSKKVPIAVLESFDNIAILLLIPIMVIFIYPLLERINRSPSLLQRMGLGMIFAVLSVVAAGVLEIHRKEHISVNQTIAGNNYNASSVSIFAQIPQFTLIGASEVFTSVSGMEFAYSEAPDMMKGVCMGLYLDTIGIGTYFALMIIAVVKKISKDSWFPDNINEGKAEYLFFLFAVLTFVNFILFIYVAKRYKYSSEQNNGKSHDEGHDQGD</sequence>
<keyword evidence="3 7" id="KW-0812">Transmembrane</keyword>
<feature type="transmembrane region" description="Helical" evidence="7">
    <location>
        <begin position="283"/>
        <end position="302"/>
    </location>
</feature>
<dbReference type="Gene3D" id="1.20.1250.20">
    <property type="entry name" value="MFS general substrate transporter like domains"/>
    <property type="match status" value="1"/>
</dbReference>
<dbReference type="GO" id="GO:0022857">
    <property type="term" value="F:transmembrane transporter activity"/>
    <property type="evidence" value="ECO:0007669"/>
    <property type="project" value="InterPro"/>
</dbReference>
<feature type="transmembrane region" description="Helical" evidence="7">
    <location>
        <begin position="76"/>
        <end position="98"/>
    </location>
</feature>
<evidence type="ECO:0000313" key="9">
    <source>
        <dbReference type="Proteomes" id="UP000507470"/>
    </source>
</evidence>
<evidence type="ECO:0000256" key="7">
    <source>
        <dbReference type="SAM" id="Phobius"/>
    </source>
</evidence>
<dbReference type="InterPro" id="IPR018456">
    <property type="entry name" value="PTR2_symporter_CS"/>
</dbReference>
<evidence type="ECO:0000256" key="5">
    <source>
        <dbReference type="ARBA" id="ARBA00022989"/>
    </source>
</evidence>
<dbReference type="InterPro" id="IPR000109">
    <property type="entry name" value="POT_fam"/>
</dbReference>
<dbReference type="InterPro" id="IPR036259">
    <property type="entry name" value="MFS_trans_sf"/>
</dbReference>
<dbReference type="PANTHER" id="PTHR11654">
    <property type="entry name" value="OLIGOPEPTIDE TRANSPORTER-RELATED"/>
    <property type="match status" value="1"/>
</dbReference>
<feature type="transmembrane region" description="Helical" evidence="7">
    <location>
        <begin position="364"/>
        <end position="382"/>
    </location>
</feature>
<dbReference type="AlphaFoldDB" id="A0A6J8ATP3"/>
<feature type="transmembrane region" description="Helical" evidence="7">
    <location>
        <begin position="335"/>
        <end position="352"/>
    </location>
</feature>
<evidence type="ECO:0000256" key="3">
    <source>
        <dbReference type="ARBA" id="ARBA00022692"/>
    </source>
</evidence>
<protein>
    <submittedName>
        <fullName evidence="8">SLC15A3_4</fullName>
    </submittedName>
</protein>
<keyword evidence="4" id="KW-0813">Transport</keyword>
<dbReference type="EMBL" id="CACVKT020001887">
    <property type="protein sequence ID" value="CAC5373165.1"/>
    <property type="molecule type" value="Genomic_DNA"/>
</dbReference>
<evidence type="ECO:0000256" key="6">
    <source>
        <dbReference type="ARBA" id="ARBA00023136"/>
    </source>
</evidence>
<dbReference type="GO" id="GO:0006857">
    <property type="term" value="P:oligopeptide transport"/>
    <property type="evidence" value="ECO:0007669"/>
    <property type="project" value="InterPro"/>
</dbReference>
<evidence type="ECO:0000256" key="1">
    <source>
        <dbReference type="ARBA" id="ARBA00004141"/>
    </source>
</evidence>
<proteinExistence type="inferred from homology"/>
<dbReference type="OrthoDB" id="8904098at2759"/>
<feature type="transmembrane region" description="Helical" evidence="7">
    <location>
        <begin position="182"/>
        <end position="201"/>
    </location>
</feature>
<dbReference type="PROSITE" id="PS01022">
    <property type="entry name" value="PTR2_1"/>
    <property type="match status" value="1"/>
</dbReference>
<name>A0A6J8ATP3_MYTCO</name>
<keyword evidence="6 7" id="KW-0472">Membrane</keyword>
<feature type="transmembrane region" description="Helical" evidence="7">
    <location>
        <begin position="49"/>
        <end position="70"/>
    </location>
</feature>
<keyword evidence="9" id="KW-1185">Reference proteome</keyword>
<feature type="transmembrane region" description="Helical" evidence="7">
    <location>
        <begin position="142"/>
        <end position="161"/>
    </location>
</feature>
<dbReference type="Pfam" id="PF00854">
    <property type="entry name" value="PTR2"/>
    <property type="match status" value="1"/>
</dbReference>
<feature type="transmembrane region" description="Helical" evidence="7">
    <location>
        <begin position="213"/>
        <end position="231"/>
    </location>
</feature>
<feature type="transmembrane region" description="Helical" evidence="7">
    <location>
        <begin position="110"/>
        <end position="130"/>
    </location>
</feature>
<feature type="transmembrane region" description="Helical" evidence="7">
    <location>
        <begin position="415"/>
        <end position="434"/>
    </location>
</feature>
<evidence type="ECO:0000256" key="4">
    <source>
        <dbReference type="ARBA" id="ARBA00022856"/>
    </source>
</evidence>
<gene>
    <name evidence="8" type="ORF">MCOR_11011</name>
</gene>
<comment type="similarity">
    <text evidence="2">Belongs to the major facilitator superfamily. Proton-dependent oligopeptide transporter (POT/PTR) (TC 2.A.17) family.</text>
</comment>
<evidence type="ECO:0000313" key="8">
    <source>
        <dbReference type="EMBL" id="CAC5373165.1"/>
    </source>
</evidence>
<organism evidence="8 9">
    <name type="scientific">Mytilus coruscus</name>
    <name type="common">Sea mussel</name>
    <dbReference type="NCBI Taxonomy" id="42192"/>
    <lineage>
        <taxon>Eukaryota</taxon>
        <taxon>Metazoa</taxon>
        <taxon>Spiralia</taxon>
        <taxon>Lophotrochozoa</taxon>
        <taxon>Mollusca</taxon>
        <taxon>Bivalvia</taxon>
        <taxon>Autobranchia</taxon>
        <taxon>Pteriomorphia</taxon>
        <taxon>Mytilida</taxon>
        <taxon>Mytiloidea</taxon>
        <taxon>Mytilidae</taxon>
        <taxon>Mytilinae</taxon>
        <taxon>Mytilus</taxon>
    </lineage>
</organism>
<keyword evidence="5 7" id="KW-1133">Transmembrane helix</keyword>
<dbReference type="GO" id="GO:0016020">
    <property type="term" value="C:membrane"/>
    <property type="evidence" value="ECO:0007669"/>
    <property type="project" value="UniProtKB-SubCell"/>
</dbReference>
<feature type="transmembrane region" description="Helical" evidence="7">
    <location>
        <begin position="487"/>
        <end position="507"/>
    </location>
</feature>